<dbReference type="PROSITE" id="PS50089">
    <property type="entry name" value="ZF_RING_2"/>
    <property type="match status" value="1"/>
</dbReference>
<sequence>MRTNDQARKHASVHRQTRTSILPLTNWATTTFFDSSFDHSTQMPITETFFPAFLQACDDYPHDILDIQLTCGICHEQMTFKDEDDHRLRAFVLPCMHIYCNGCVDAMVAHCKNDEKSHYVCPSCHKCLHCEDCPSPSKKGSLIHMDGEKSIALIEDILKVWHKRGHCFDCDVGLLASWLQVLVKVWQDSPELADNGQILRMSVEYEGKTWGDPSQYIDCKLVEQQSLPIHLEVPLKIIEKDLLEAHGIAVPAGSTAFKYELRAYEPRNKKHEVLVWERNHFEQTEQDMRDHWGGNRKLMLLGLAFDLRDVWSDENVRKKIYERAERERESVFQRIEDNEVEEVDVEDGDDGDDEDELPDVYIV</sequence>
<dbReference type="EMBL" id="DS022248">
    <property type="protein sequence ID" value="EWG45044.1"/>
    <property type="molecule type" value="Genomic_DNA"/>
</dbReference>
<evidence type="ECO:0000313" key="7">
    <source>
        <dbReference type="EMBL" id="EWG45044.1"/>
    </source>
</evidence>
<feature type="region of interest" description="Disordered" evidence="5">
    <location>
        <begin position="337"/>
        <end position="363"/>
    </location>
</feature>
<evidence type="ECO:0000256" key="1">
    <source>
        <dbReference type="ARBA" id="ARBA00022723"/>
    </source>
</evidence>
<dbReference type="SMART" id="SM00184">
    <property type="entry name" value="RING"/>
    <property type="match status" value="1"/>
</dbReference>
<keyword evidence="1" id="KW-0479">Metal-binding</keyword>
<feature type="domain" description="RING-type" evidence="6">
    <location>
        <begin position="71"/>
        <end position="125"/>
    </location>
</feature>
<gene>
    <name evidence="7" type="ORF">FVEG_05986</name>
</gene>
<protein>
    <recommendedName>
        <fullName evidence="6">RING-type domain-containing protein</fullName>
    </recommendedName>
</protein>
<dbReference type="InterPro" id="IPR013083">
    <property type="entry name" value="Znf_RING/FYVE/PHD"/>
</dbReference>
<proteinExistence type="predicted"/>
<evidence type="ECO:0000256" key="2">
    <source>
        <dbReference type="ARBA" id="ARBA00022771"/>
    </source>
</evidence>
<keyword evidence="3" id="KW-0862">Zinc</keyword>
<dbReference type="KEGG" id="fvr:FVEG_05986"/>
<dbReference type="VEuPathDB" id="FungiDB:FVEG_05986"/>
<dbReference type="OrthoDB" id="5045992at2759"/>
<dbReference type="GO" id="GO:0008270">
    <property type="term" value="F:zinc ion binding"/>
    <property type="evidence" value="ECO:0007669"/>
    <property type="project" value="UniProtKB-KW"/>
</dbReference>
<dbReference type="Gene3D" id="3.30.40.10">
    <property type="entry name" value="Zinc/RING finger domain, C3HC4 (zinc finger)"/>
    <property type="match status" value="1"/>
</dbReference>
<dbReference type="EMBL" id="CM000579">
    <property type="protein sequence ID" value="EWG45044.1"/>
    <property type="molecule type" value="Genomic_DNA"/>
</dbReference>
<dbReference type="Proteomes" id="UP000009096">
    <property type="component" value="Chromosome 2"/>
</dbReference>
<dbReference type="GeneID" id="30063921"/>
<organism evidence="7 8">
    <name type="scientific">Gibberella moniliformis (strain M3125 / FGSC 7600)</name>
    <name type="common">Maize ear and stalk rot fungus</name>
    <name type="synonym">Fusarium verticillioides</name>
    <dbReference type="NCBI Taxonomy" id="334819"/>
    <lineage>
        <taxon>Eukaryota</taxon>
        <taxon>Fungi</taxon>
        <taxon>Dikarya</taxon>
        <taxon>Ascomycota</taxon>
        <taxon>Pezizomycotina</taxon>
        <taxon>Sordariomycetes</taxon>
        <taxon>Hypocreomycetidae</taxon>
        <taxon>Hypocreales</taxon>
        <taxon>Nectriaceae</taxon>
        <taxon>Fusarium</taxon>
        <taxon>Fusarium fujikuroi species complex</taxon>
    </lineage>
</organism>
<dbReference type="RefSeq" id="XP_018751235.1">
    <property type="nucleotide sequence ID" value="XM_018894209.1"/>
</dbReference>
<accession>W7MBV6</accession>
<evidence type="ECO:0000256" key="3">
    <source>
        <dbReference type="ARBA" id="ARBA00022833"/>
    </source>
</evidence>
<reference evidence="7 8" key="1">
    <citation type="journal article" date="2010" name="Nature">
        <title>Comparative genomics reveals mobile pathogenicity chromosomes in Fusarium.</title>
        <authorList>
            <person name="Ma L.J."/>
            <person name="van der Does H.C."/>
            <person name="Borkovich K.A."/>
            <person name="Coleman J.J."/>
            <person name="Daboussi M.J."/>
            <person name="Di Pietro A."/>
            <person name="Dufresne M."/>
            <person name="Freitag M."/>
            <person name="Grabherr M."/>
            <person name="Henrissat B."/>
            <person name="Houterman P.M."/>
            <person name="Kang S."/>
            <person name="Shim W.B."/>
            <person name="Woloshuk C."/>
            <person name="Xie X."/>
            <person name="Xu J.R."/>
            <person name="Antoniw J."/>
            <person name="Baker S.E."/>
            <person name="Bluhm B.H."/>
            <person name="Breakspear A."/>
            <person name="Brown D.W."/>
            <person name="Butchko R.A."/>
            <person name="Chapman S."/>
            <person name="Coulson R."/>
            <person name="Coutinho P.M."/>
            <person name="Danchin E.G."/>
            <person name="Diener A."/>
            <person name="Gale L.R."/>
            <person name="Gardiner D.M."/>
            <person name="Goff S."/>
            <person name="Hammond-Kosack K.E."/>
            <person name="Hilburn K."/>
            <person name="Hua-Van A."/>
            <person name="Jonkers W."/>
            <person name="Kazan K."/>
            <person name="Kodira C.D."/>
            <person name="Koehrsen M."/>
            <person name="Kumar L."/>
            <person name="Lee Y.H."/>
            <person name="Li L."/>
            <person name="Manners J.M."/>
            <person name="Miranda-Saavedra D."/>
            <person name="Mukherjee M."/>
            <person name="Park G."/>
            <person name="Park J."/>
            <person name="Park S.Y."/>
            <person name="Proctor R.H."/>
            <person name="Regev A."/>
            <person name="Ruiz-Roldan M.C."/>
            <person name="Sain D."/>
            <person name="Sakthikumar S."/>
            <person name="Sykes S."/>
            <person name="Schwartz D.C."/>
            <person name="Turgeon B.G."/>
            <person name="Wapinski I."/>
            <person name="Yoder O."/>
            <person name="Young S."/>
            <person name="Zeng Q."/>
            <person name="Zhou S."/>
            <person name="Galagan J."/>
            <person name="Cuomo C.A."/>
            <person name="Kistler H.C."/>
            <person name="Rep M."/>
        </authorList>
    </citation>
    <scope>NUCLEOTIDE SEQUENCE [LARGE SCALE GENOMIC DNA]</scope>
    <source>
        <strain evidence="8">M3125 / FGSC 7600</strain>
    </source>
</reference>
<name>W7MBV6_GIBM7</name>
<dbReference type="InterPro" id="IPR001841">
    <property type="entry name" value="Znf_RING"/>
</dbReference>
<dbReference type="PROSITE" id="PS00518">
    <property type="entry name" value="ZF_RING_1"/>
    <property type="match status" value="1"/>
</dbReference>
<evidence type="ECO:0000313" key="8">
    <source>
        <dbReference type="Proteomes" id="UP000009096"/>
    </source>
</evidence>
<dbReference type="InterPro" id="IPR017907">
    <property type="entry name" value="Znf_RING_CS"/>
</dbReference>
<keyword evidence="8" id="KW-1185">Reference proteome</keyword>
<dbReference type="SUPFAM" id="SSF57850">
    <property type="entry name" value="RING/U-box"/>
    <property type="match status" value="1"/>
</dbReference>
<evidence type="ECO:0000259" key="6">
    <source>
        <dbReference type="PROSITE" id="PS50089"/>
    </source>
</evidence>
<keyword evidence="2 4" id="KW-0863">Zinc-finger</keyword>
<evidence type="ECO:0000256" key="5">
    <source>
        <dbReference type="SAM" id="MobiDB-lite"/>
    </source>
</evidence>
<evidence type="ECO:0000256" key="4">
    <source>
        <dbReference type="PROSITE-ProRule" id="PRU00175"/>
    </source>
</evidence>
<dbReference type="AlphaFoldDB" id="W7MBV6"/>
<feature type="compositionally biased region" description="Acidic residues" evidence="5">
    <location>
        <begin position="338"/>
        <end position="363"/>
    </location>
</feature>